<dbReference type="Proteomes" id="UP000267029">
    <property type="component" value="Unassembled WGS sequence"/>
</dbReference>
<keyword evidence="3" id="KW-1185">Reference proteome</keyword>
<organism evidence="2 3">
    <name type="scientific">Mesocestoides corti</name>
    <name type="common">Flatworm</name>
    <dbReference type="NCBI Taxonomy" id="53468"/>
    <lineage>
        <taxon>Eukaryota</taxon>
        <taxon>Metazoa</taxon>
        <taxon>Spiralia</taxon>
        <taxon>Lophotrochozoa</taxon>
        <taxon>Platyhelminthes</taxon>
        <taxon>Cestoda</taxon>
        <taxon>Eucestoda</taxon>
        <taxon>Cyclophyllidea</taxon>
        <taxon>Mesocestoididae</taxon>
        <taxon>Mesocestoides</taxon>
    </lineage>
</organism>
<feature type="region of interest" description="Disordered" evidence="1">
    <location>
        <begin position="507"/>
        <end position="529"/>
    </location>
</feature>
<feature type="compositionally biased region" description="Pro residues" evidence="1">
    <location>
        <begin position="508"/>
        <end position="519"/>
    </location>
</feature>
<name>A0A0R3U4S1_MESCO</name>
<feature type="compositionally biased region" description="Polar residues" evidence="1">
    <location>
        <begin position="372"/>
        <end position="384"/>
    </location>
</feature>
<evidence type="ECO:0008006" key="4">
    <source>
        <dbReference type="Google" id="ProtNLM"/>
    </source>
</evidence>
<protein>
    <recommendedName>
        <fullName evidence="4">Homeobox domain-containing protein</fullName>
    </recommendedName>
</protein>
<proteinExistence type="predicted"/>
<dbReference type="GO" id="GO:0003677">
    <property type="term" value="F:DNA binding"/>
    <property type="evidence" value="ECO:0007669"/>
    <property type="project" value="InterPro"/>
</dbReference>
<feature type="region of interest" description="Disordered" evidence="1">
    <location>
        <begin position="358"/>
        <end position="447"/>
    </location>
</feature>
<dbReference type="STRING" id="53468.A0A0R3U4S1"/>
<evidence type="ECO:0000256" key="1">
    <source>
        <dbReference type="SAM" id="MobiDB-lite"/>
    </source>
</evidence>
<sequence length="643" mass="70318">MTVGIGSSRVVTHVLTNPDIHLADDGRACSFLPPESRCPRWSPQHPAAAHRLGFVGGSRARASVNFTSGTHKHTGTLFCCFFLHKILLVTAPPYLPTLPNYPVTDASSPPPPPSHSTSPRWMMTQWWSTTLLAYAALGCACQITTSIIRNSRHPNVTKDKARNVAFYLVLAKEIDAFLNEATLDTCSAQLTSCGVSKHEWAVVLLRREQNRQRCKGLISTREESQVCRLHAADSLGGGGGGGVMLVWFQNRRAKHRKQEKQLVKEQQRVQVQQQQAHALALQHQQQQQAVQHHFSAPNYHQLGSVLESQVGMYRPAATATNAYATANPSAIYPFSYTPTTGFVEPFPPASLFANLEKKQESMEENKAKRESTSTAGELPTSSPKESMIIKKESAHVDNGSITHLDQEDEDDGDDGGGSEEDEEDDEEDGEPSSPKVARLENWSPTEHKADGAIVEVKSVSATHPSQVEVSSYMTPQCFPTNSLTELPAAQMVSYHFCGQFTPHYSHMAPPPPPPPPPSHTPGHHHHHPIYTNLVSDTLEAAAANTNTTAAIQFPPPPSVENSIASVKGQTISVVASQWQHMLGWRSEQEHLSSRYDEDDFETTADPAEWFRHTNGTPVPIQAAAAAAVAYGAPMGSAFLHPHI</sequence>
<dbReference type="EMBL" id="UXSR01000222">
    <property type="protein sequence ID" value="VDD75659.1"/>
    <property type="molecule type" value="Genomic_DNA"/>
</dbReference>
<feature type="compositionally biased region" description="Basic and acidic residues" evidence="1">
    <location>
        <begin position="358"/>
        <end position="371"/>
    </location>
</feature>
<dbReference type="Gene3D" id="1.10.10.60">
    <property type="entry name" value="Homeodomain-like"/>
    <property type="match status" value="1"/>
</dbReference>
<evidence type="ECO:0000313" key="3">
    <source>
        <dbReference type="Proteomes" id="UP000267029"/>
    </source>
</evidence>
<dbReference type="CDD" id="cd00086">
    <property type="entry name" value="homeodomain"/>
    <property type="match status" value="1"/>
</dbReference>
<dbReference type="AlphaFoldDB" id="A0A0R3U4S1"/>
<evidence type="ECO:0000313" key="2">
    <source>
        <dbReference type="EMBL" id="VDD75659.1"/>
    </source>
</evidence>
<reference evidence="2 3" key="1">
    <citation type="submission" date="2018-10" db="EMBL/GenBank/DDBJ databases">
        <authorList>
            <consortium name="Pathogen Informatics"/>
        </authorList>
    </citation>
    <scope>NUCLEOTIDE SEQUENCE [LARGE SCALE GENOMIC DNA]</scope>
</reference>
<dbReference type="InterPro" id="IPR001356">
    <property type="entry name" value="HD"/>
</dbReference>
<dbReference type="OrthoDB" id="6159439at2759"/>
<gene>
    <name evidence="2" type="ORF">MCOS_LOCUS1662</name>
</gene>
<feature type="compositionally biased region" description="Acidic residues" evidence="1">
    <location>
        <begin position="406"/>
        <end position="430"/>
    </location>
</feature>
<accession>A0A0R3U4S1</accession>